<organism evidence="3 4">
    <name type="scientific">Cognatishimia coralii</name>
    <dbReference type="NCBI Taxonomy" id="3083254"/>
    <lineage>
        <taxon>Bacteria</taxon>
        <taxon>Pseudomonadati</taxon>
        <taxon>Pseudomonadota</taxon>
        <taxon>Alphaproteobacteria</taxon>
        <taxon>Rhodobacterales</taxon>
        <taxon>Paracoccaceae</taxon>
        <taxon>Cognatishimia</taxon>
    </lineage>
</organism>
<dbReference type="SUPFAM" id="SSF55166">
    <property type="entry name" value="Hedgehog/DD-peptidase"/>
    <property type="match status" value="1"/>
</dbReference>
<sequence length="297" mass="34089">MSIKLPSSLKSLLSITALLICSPLSVVAENCVVRDFLELPLTQSIDPMQTALEIAYPGLNLDPTRSLVEFPDGTRLNFRGARRVTADKRLEHSTLGDQFHYTYPLGFTLTERKQLYFDPGRIRWEQFFRSLYFETRNEARRSLSRVTYTGTSSQAVFNATKKYCVHVQLRSVLEEIAAYGPAMDVYFEKSGGSFNWRVIAGTNRLSTHSFGIAVDLNTQLGKYWRWDGGKPGSVGPFANEIPFEIVSAFERRGFIWGGKWYHYDGMHFEYRPELILYSRLMAQNDRRPIVHAIRMTD</sequence>
<reference evidence="3 4" key="1">
    <citation type="submission" date="2024-03" db="EMBL/GenBank/DDBJ databases">
        <title>Cognatishimia coralii sp. nov., a marine bacterium isolated from coral surrounding seawater.</title>
        <authorList>
            <person name="Liu X."/>
            <person name="Liu S."/>
            <person name="Sun H."/>
            <person name="Zhang Y."/>
        </authorList>
    </citation>
    <scope>NUCLEOTIDE SEQUENCE [LARGE SCALE GENOMIC DNA]</scope>
    <source>
        <strain evidence="3 4">D5M38</strain>
    </source>
</reference>
<dbReference type="InterPro" id="IPR009045">
    <property type="entry name" value="Zn_M74/Hedgehog-like"/>
</dbReference>
<evidence type="ECO:0000259" key="2">
    <source>
        <dbReference type="Pfam" id="PF13539"/>
    </source>
</evidence>
<feature type="domain" description="Peptidase M15C" evidence="2">
    <location>
        <begin position="201"/>
        <end position="270"/>
    </location>
</feature>
<dbReference type="Gene3D" id="3.30.1380.10">
    <property type="match status" value="1"/>
</dbReference>
<evidence type="ECO:0000313" key="4">
    <source>
        <dbReference type="Proteomes" id="UP001368270"/>
    </source>
</evidence>
<name>A0ABU8QHG9_9RHOB</name>
<accession>A0ABU8QHG9</accession>
<gene>
    <name evidence="3" type="ORF">WG622_11425</name>
</gene>
<feature type="signal peptide" evidence="1">
    <location>
        <begin position="1"/>
        <end position="28"/>
    </location>
</feature>
<dbReference type="RefSeq" id="WP_339403695.1">
    <property type="nucleotide sequence ID" value="NZ_JBBGAZ010000005.1"/>
</dbReference>
<dbReference type="Pfam" id="PF13539">
    <property type="entry name" value="Peptidase_M15_4"/>
    <property type="match status" value="1"/>
</dbReference>
<keyword evidence="1" id="KW-0732">Signal</keyword>
<dbReference type="Proteomes" id="UP001368270">
    <property type="component" value="Unassembled WGS sequence"/>
</dbReference>
<keyword evidence="4" id="KW-1185">Reference proteome</keyword>
<dbReference type="InterPro" id="IPR039561">
    <property type="entry name" value="Peptidase_M15C"/>
</dbReference>
<feature type="chain" id="PRO_5047377849" evidence="1">
    <location>
        <begin position="29"/>
        <end position="297"/>
    </location>
</feature>
<evidence type="ECO:0000313" key="3">
    <source>
        <dbReference type="EMBL" id="MEJ5218857.1"/>
    </source>
</evidence>
<comment type="caution">
    <text evidence="3">The sequence shown here is derived from an EMBL/GenBank/DDBJ whole genome shotgun (WGS) entry which is preliminary data.</text>
</comment>
<evidence type="ECO:0000256" key="1">
    <source>
        <dbReference type="SAM" id="SignalP"/>
    </source>
</evidence>
<proteinExistence type="predicted"/>
<dbReference type="EMBL" id="JBBGAZ010000005">
    <property type="protein sequence ID" value="MEJ5218857.1"/>
    <property type="molecule type" value="Genomic_DNA"/>
</dbReference>
<protein>
    <submittedName>
        <fullName evidence="3">M15 family metallopeptidase</fullName>
    </submittedName>
</protein>